<sequence>MRIITKIKFKDKKKAEQIQTKDTSGKRKIPITIERQPKTPQEIEIERLGKRLGPEYEEIFLEIQTIINNKTRIQGIVVKKRSLKEKLNGMFLTFLKQHPKQLKVYREFLEVMSKPQNTRTLIEIFACAERRTAKDSGSKNVRLELMKLFLEVNNDPELKELTIEEKINITYGRSLLGTKNAEKLRKTRGIVYFIRYSAKEIERQIYQVDRTYKPKHVSIEELRKQQARPTLLAVYGKDDHNGAFYLYQGNFDHLSKSFKIVLYETDNERGVYNAVRETHKKHGQITHFMIGGHGTPDSIALGRIKPGDSKEERERKILDLTDTKELAKLKVHLKGATLLLESCSTGRKQEDRENMREMLMRSLDVVEVFAPKEMSAAGKTIHSVEIINGKPRVVNADYELMSEIIMRYAENKNKSIIDAFEGDSEKKNKLKKELG</sequence>
<dbReference type="AlphaFoldDB" id="A0A075GUX7"/>
<proteinExistence type="predicted"/>
<protein>
    <recommendedName>
        <fullName evidence="2">DUF4347 domain-containing protein</fullName>
    </recommendedName>
</protein>
<name>A0A075GUX7_9EURY</name>
<accession>A0A075GUX7</accession>
<organism evidence="1">
    <name type="scientific">uncultured marine group II/III euryarchaeote KM3_195_B08</name>
    <dbReference type="NCBI Taxonomy" id="1457970"/>
    <lineage>
        <taxon>Archaea</taxon>
        <taxon>Methanobacteriati</taxon>
        <taxon>Methanobacteriota</taxon>
        <taxon>environmental samples</taxon>
    </lineage>
</organism>
<evidence type="ECO:0000313" key="1">
    <source>
        <dbReference type="EMBL" id="AIF06755.1"/>
    </source>
</evidence>
<evidence type="ECO:0008006" key="2">
    <source>
        <dbReference type="Google" id="ProtNLM"/>
    </source>
</evidence>
<reference evidence="1" key="1">
    <citation type="journal article" date="2014" name="Genome Biol. Evol.">
        <title>Pangenome evidence for extensive interdomain horizontal transfer affecting lineage core and shell genes in uncultured planktonic thaumarchaeota and euryarchaeota.</title>
        <authorList>
            <person name="Deschamps P."/>
            <person name="Zivanovic Y."/>
            <person name="Moreira D."/>
            <person name="Rodriguez-Valera F."/>
            <person name="Lopez-Garcia P."/>
        </authorList>
    </citation>
    <scope>NUCLEOTIDE SEQUENCE</scope>
</reference>
<dbReference type="EMBL" id="KF900780">
    <property type="protein sequence ID" value="AIF06755.1"/>
    <property type="molecule type" value="Genomic_DNA"/>
</dbReference>